<dbReference type="Proteomes" id="UP000178082">
    <property type="component" value="Unassembled WGS sequence"/>
</dbReference>
<proteinExistence type="predicted"/>
<accession>A0A1F7SJU5</accession>
<dbReference type="EMBL" id="MGDI01000025">
    <property type="protein sequence ID" value="OGL53518.1"/>
    <property type="molecule type" value="Genomic_DNA"/>
</dbReference>
<protein>
    <submittedName>
        <fullName evidence="2">Uncharacterized protein</fullName>
    </submittedName>
</protein>
<feature type="region of interest" description="Disordered" evidence="1">
    <location>
        <begin position="1"/>
        <end position="30"/>
    </location>
</feature>
<name>A0A1F7SJU5_9BACT</name>
<dbReference type="AlphaFoldDB" id="A0A1F7SJU5"/>
<feature type="compositionally biased region" description="Basic and acidic residues" evidence="1">
    <location>
        <begin position="1"/>
        <end position="16"/>
    </location>
</feature>
<sequence>MDDGKKKLSNHVEGKGWKGSMNESENKEIPTYIPPEVITYSSDEILEELGTVQACNSYDSSCGVLYNMQQDNAGF</sequence>
<evidence type="ECO:0000313" key="2">
    <source>
        <dbReference type="EMBL" id="OGL53518.1"/>
    </source>
</evidence>
<organism evidence="2 3">
    <name type="scientific">Candidatus Schekmanbacteria bacterium RIFCSPLOWO2_12_FULL_38_15</name>
    <dbReference type="NCBI Taxonomy" id="1817883"/>
    <lineage>
        <taxon>Bacteria</taxon>
        <taxon>Candidatus Schekmaniibacteriota</taxon>
    </lineage>
</organism>
<dbReference type="STRING" id="1817883.A3G31_08475"/>
<comment type="caution">
    <text evidence="2">The sequence shown here is derived from an EMBL/GenBank/DDBJ whole genome shotgun (WGS) entry which is preliminary data.</text>
</comment>
<evidence type="ECO:0000256" key="1">
    <source>
        <dbReference type="SAM" id="MobiDB-lite"/>
    </source>
</evidence>
<gene>
    <name evidence="2" type="ORF">A3G31_08475</name>
</gene>
<reference evidence="2 3" key="1">
    <citation type="journal article" date="2016" name="Nat. Commun.">
        <title>Thousands of microbial genomes shed light on interconnected biogeochemical processes in an aquifer system.</title>
        <authorList>
            <person name="Anantharaman K."/>
            <person name="Brown C.T."/>
            <person name="Hug L.A."/>
            <person name="Sharon I."/>
            <person name="Castelle C.J."/>
            <person name="Probst A.J."/>
            <person name="Thomas B.C."/>
            <person name="Singh A."/>
            <person name="Wilkins M.J."/>
            <person name="Karaoz U."/>
            <person name="Brodie E.L."/>
            <person name="Williams K.H."/>
            <person name="Hubbard S.S."/>
            <person name="Banfield J.F."/>
        </authorList>
    </citation>
    <scope>NUCLEOTIDE SEQUENCE [LARGE SCALE GENOMIC DNA]</scope>
</reference>
<evidence type="ECO:0000313" key="3">
    <source>
        <dbReference type="Proteomes" id="UP000178082"/>
    </source>
</evidence>